<gene>
    <name evidence="2" type="ORF">FB45DRAFT_1037063</name>
</gene>
<proteinExistence type="predicted"/>
<accession>A0AAD7B7D1</accession>
<feature type="compositionally biased region" description="Acidic residues" evidence="1">
    <location>
        <begin position="44"/>
        <end position="57"/>
    </location>
</feature>
<evidence type="ECO:0000313" key="3">
    <source>
        <dbReference type="Proteomes" id="UP001221142"/>
    </source>
</evidence>
<feature type="region of interest" description="Disordered" evidence="1">
    <location>
        <begin position="113"/>
        <end position="136"/>
    </location>
</feature>
<dbReference type="AlphaFoldDB" id="A0AAD7B7D1"/>
<comment type="caution">
    <text evidence="2">The sequence shown here is derived from an EMBL/GenBank/DDBJ whole genome shotgun (WGS) entry which is preliminary data.</text>
</comment>
<sequence>MIAAWGKHERENRERGGGSDGEGGEESDEPEDARPKKKRRVTNDGEEGEEEPEEEEPVVVKSKKRSVVGDKRCREDDEEEQEPEPVAKKKKKASGVGKKHSEVLEPEVVVSRPVPRPAHKGAPNTGIRRRGPPGVRNIVPPANRTYLVDVIQVIQEVGAIWLLPNAFYVLSAWLSELRSREEITRLSTETQMAFFRGHEAQVLSTIVHISKFLSDDIGEDCTDVVACAKARLAAMSAMQESNEENLCIPLDTWDVQAWRPLEDELCDACLPVLKKTYRAARQALWNRLPEMYGLPPWEDLRKMKLDAIGNSWLL</sequence>
<reference evidence="2" key="1">
    <citation type="submission" date="2023-03" db="EMBL/GenBank/DDBJ databases">
        <title>Massive genome expansion in bonnet fungi (Mycena s.s.) driven by repeated elements and novel gene families across ecological guilds.</title>
        <authorList>
            <consortium name="Lawrence Berkeley National Laboratory"/>
            <person name="Harder C.B."/>
            <person name="Miyauchi S."/>
            <person name="Viragh M."/>
            <person name="Kuo A."/>
            <person name="Thoen E."/>
            <person name="Andreopoulos B."/>
            <person name="Lu D."/>
            <person name="Skrede I."/>
            <person name="Drula E."/>
            <person name="Henrissat B."/>
            <person name="Morin E."/>
            <person name="Kohler A."/>
            <person name="Barry K."/>
            <person name="LaButti K."/>
            <person name="Morin E."/>
            <person name="Salamov A."/>
            <person name="Lipzen A."/>
            <person name="Mereny Z."/>
            <person name="Hegedus B."/>
            <person name="Baldrian P."/>
            <person name="Stursova M."/>
            <person name="Weitz H."/>
            <person name="Taylor A."/>
            <person name="Grigoriev I.V."/>
            <person name="Nagy L.G."/>
            <person name="Martin F."/>
            <person name="Kauserud H."/>
        </authorList>
    </citation>
    <scope>NUCLEOTIDE SEQUENCE</scope>
    <source>
        <strain evidence="2">9284</strain>
    </source>
</reference>
<feature type="compositionally biased region" description="Basic and acidic residues" evidence="1">
    <location>
        <begin position="1"/>
        <end position="17"/>
    </location>
</feature>
<feature type="compositionally biased region" description="Acidic residues" evidence="1">
    <location>
        <begin position="22"/>
        <end position="31"/>
    </location>
</feature>
<evidence type="ECO:0000313" key="2">
    <source>
        <dbReference type="EMBL" id="KAJ7612136.1"/>
    </source>
</evidence>
<keyword evidence="3" id="KW-1185">Reference proteome</keyword>
<protein>
    <submittedName>
        <fullName evidence="2">Uncharacterized protein</fullName>
    </submittedName>
</protein>
<organism evidence="2 3">
    <name type="scientific">Roridomyces roridus</name>
    <dbReference type="NCBI Taxonomy" id="1738132"/>
    <lineage>
        <taxon>Eukaryota</taxon>
        <taxon>Fungi</taxon>
        <taxon>Dikarya</taxon>
        <taxon>Basidiomycota</taxon>
        <taxon>Agaricomycotina</taxon>
        <taxon>Agaricomycetes</taxon>
        <taxon>Agaricomycetidae</taxon>
        <taxon>Agaricales</taxon>
        <taxon>Marasmiineae</taxon>
        <taxon>Mycenaceae</taxon>
        <taxon>Roridomyces</taxon>
    </lineage>
</organism>
<feature type="region of interest" description="Disordered" evidence="1">
    <location>
        <begin position="1"/>
        <end position="101"/>
    </location>
</feature>
<name>A0AAD7B7D1_9AGAR</name>
<evidence type="ECO:0000256" key="1">
    <source>
        <dbReference type="SAM" id="MobiDB-lite"/>
    </source>
</evidence>
<dbReference type="Proteomes" id="UP001221142">
    <property type="component" value="Unassembled WGS sequence"/>
</dbReference>
<dbReference type="EMBL" id="JARKIF010000031">
    <property type="protein sequence ID" value="KAJ7612136.1"/>
    <property type="molecule type" value="Genomic_DNA"/>
</dbReference>